<dbReference type="AlphaFoldDB" id="A0A512HRG6"/>
<name>A0A512HRG6_9ACTN</name>
<proteinExistence type="predicted"/>
<evidence type="ECO:0000313" key="1">
    <source>
        <dbReference type="EMBL" id="GEO88045.1"/>
    </source>
</evidence>
<protein>
    <submittedName>
        <fullName evidence="1">Uncharacterized protein</fullName>
    </submittedName>
</protein>
<dbReference type="RefSeq" id="WP_281285716.1">
    <property type="nucleotide sequence ID" value="NZ_BAAAYQ010000001.1"/>
</dbReference>
<reference evidence="1 2" key="1">
    <citation type="submission" date="2019-07" db="EMBL/GenBank/DDBJ databases">
        <title>Whole genome shotgun sequence of Aeromicrobium flavum NBRC 107625.</title>
        <authorList>
            <person name="Hosoyama A."/>
            <person name="Uohara A."/>
            <person name="Ohji S."/>
            <person name="Ichikawa N."/>
        </authorList>
    </citation>
    <scope>NUCLEOTIDE SEQUENCE [LARGE SCALE GENOMIC DNA]</scope>
    <source>
        <strain evidence="1 2">NBRC 107625</strain>
    </source>
</reference>
<organism evidence="1 2">
    <name type="scientific">Aeromicrobium flavum</name>
    <dbReference type="NCBI Taxonomy" id="416568"/>
    <lineage>
        <taxon>Bacteria</taxon>
        <taxon>Bacillati</taxon>
        <taxon>Actinomycetota</taxon>
        <taxon>Actinomycetes</taxon>
        <taxon>Propionibacteriales</taxon>
        <taxon>Nocardioidaceae</taxon>
        <taxon>Aeromicrobium</taxon>
    </lineage>
</organism>
<dbReference type="Proteomes" id="UP000321769">
    <property type="component" value="Unassembled WGS sequence"/>
</dbReference>
<gene>
    <name evidence="1" type="ORF">AFL01nite_03720</name>
</gene>
<dbReference type="EMBL" id="BJZQ01000001">
    <property type="protein sequence ID" value="GEO88045.1"/>
    <property type="molecule type" value="Genomic_DNA"/>
</dbReference>
<sequence>MTVSVDRCAGRWSEMGAAKHLGSVLKAVNNVPGVFDAYRVTQ</sequence>
<comment type="caution">
    <text evidence="1">The sequence shown here is derived from an EMBL/GenBank/DDBJ whole genome shotgun (WGS) entry which is preliminary data.</text>
</comment>
<accession>A0A512HRG6</accession>
<evidence type="ECO:0000313" key="2">
    <source>
        <dbReference type="Proteomes" id="UP000321769"/>
    </source>
</evidence>
<keyword evidence="2" id="KW-1185">Reference proteome</keyword>